<name>A0AAI8VKM6_9PEZI</name>
<dbReference type="InterPro" id="IPR036864">
    <property type="entry name" value="Zn2-C6_fun-type_DNA-bd_sf"/>
</dbReference>
<keyword evidence="5" id="KW-1185">Reference proteome</keyword>
<dbReference type="CDD" id="cd00067">
    <property type="entry name" value="GAL4"/>
    <property type="match status" value="1"/>
</dbReference>
<keyword evidence="1" id="KW-0539">Nucleus</keyword>
<proteinExistence type="predicted"/>
<gene>
    <name evidence="4" type="ORF">KHLLAP_LOCUS7148</name>
</gene>
<dbReference type="SUPFAM" id="SSF57701">
    <property type="entry name" value="Zn2/Cys6 DNA-binding domain"/>
    <property type="match status" value="1"/>
</dbReference>
<protein>
    <submittedName>
        <fullName evidence="4">Uu.00g078660.m01.CDS01</fullName>
    </submittedName>
</protein>
<evidence type="ECO:0000256" key="2">
    <source>
        <dbReference type="SAM" id="MobiDB-lite"/>
    </source>
</evidence>
<evidence type="ECO:0000259" key="3">
    <source>
        <dbReference type="PROSITE" id="PS50048"/>
    </source>
</evidence>
<accession>A0AAI8VKM6</accession>
<evidence type="ECO:0000313" key="5">
    <source>
        <dbReference type="Proteomes" id="UP001295740"/>
    </source>
</evidence>
<feature type="region of interest" description="Disordered" evidence="2">
    <location>
        <begin position="1"/>
        <end position="33"/>
    </location>
</feature>
<dbReference type="EMBL" id="CAUWAG010000010">
    <property type="protein sequence ID" value="CAJ2506680.1"/>
    <property type="molecule type" value="Genomic_DNA"/>
</dbReference>
<organism evidence="4 5">
    <name type="scientific">Anthostomella pinea</name>
    <dbReference type="NCBI Taxonomy" id="933095"/>
    <lineage>
        <taxon>Eukaryota</taxon>
        <taxon>Fungi</taxon>
        <taxon>Dikarya</taxon>
        <taxon>Ascomycota</taxon>
        <taxon>Pezizomycotina</taxon>
        <taxon>Sordariomycetes</taxon>
        <taxon>Xylariomycetidae</taxon>
        <taxon>Xylariales</taxon>
        <taxon>Xylariaceae</taxon>
        <taxon>Anthostomella</taxon>
    </lineage>
</organism>
<dbReference type="GO" id="GO:0000981">
    <property type="term" value="F:DNA-binding transcription factor activity, RNA polymerase II-specific"/>
    <property type="evidence" value="ECO:0007669"/>
    <property type="project" value="InterPro"/>
</dbReference>
<reference evidence="4" key="1">
    <citation type="submission" date="2023-10" db="EMBL/GenBank/DDBJ databases">
        <authorList>
            <person name="Hackl T."/>
        </authorList>
    </citation>
    <scope>NUCLEOTIDE SEQUENCE</scope>
</reference>
<evidence type="ECO:0000313" key="4">
    <source>
        <dbReference type="EMBL" id="CAJ2506680.1"/>
    </source>
</evidence>
<comment type="caution">
    <text evidence="4">The sequence shown here is derived from an EMBL/GenBank/DDBJ whole genome shotgun (WGS) entry which is preliminary data.</text>
</comment>
<dbReference type="Proteomes" id="UP001295740">
    <property type="component" value="Unassembled WGS sequence"/>
</dbReference>
<dbReference type="GO" id="GO:0008270">
    <property type="term" value="F:zinc ion binding"/>
    <property type="evidence" value="ECO:0007669"/>
    <property type="project" value="InterPro"/>
</dbReference>
<sequence>MDTTHDMPLSEGPSSTRPRDKDTSGLSPKRQRPRYSYLKCVRCRRDKKKCEPTGRRAGEKCLRCSEKGFDCSESQKSASGKAPKTRLPIQVDLQTGDEKSLVTHCCKGLAWLRMLRLVESAAFRIDESLQLRRRHISLKQGAVNSKVLYELAEAREIVEALVLKKLQSMKRPFSSDTQITLFRAATQAMQRNSRATSPLVRDFERSLFRDLREPSLEDVLLDPGNLPSAIEAQLALLEG</sequence>
<feature type="domain" description="Zn(2)-C6 fungal-type" evidence="3">
    <location>
        <begin position="39"/>
        <end position="73"/>
    </location>
</feature>
<dbReference type="PROSITE" id="PS50048">
    <property type="entry name" value="ZN2_CY6_FUNGAL_2"/>
    <property type="match status" value="1"/>
</dbReference>
<evidence type="ECO:0000256" key="1">
    <source>
        <dbReference type="ARBA" id="ARBA00023242"/>
    </source>
</evidence>
<dbReference type="AlphaFoldDB" id="A0AAI8VKM6"/>
<dbReference type="InterPro" id="IPR001138">
    <property type="entry name" value="Zn2Cys6_DnaBD"/>
</dbReference>